<dbReference type="SUPFAM" id="SSF46548">
    <property type="entry name" value="alpha-helical ferredoxin"/>
    <property type="match status" value="1"/>
</dbReference>
<protein>
    <recommendedName>
        <fullName evidence="1">4Fe-4S ferredoxin-type domain-containing protein</fullName>
    </recommendedName>
</protein>
<dbReference type="OrthoDB" id="8279740at2"/>
<dbReference type="AlphaFoldDB" id="A0A1Y5RIU2"/>
<reference evidence="2 3" key="1">
    <citation type="submission" date="2017-03" db="EMBL/GenBank/DDBJ databases">
        <authorList>
            <person name="Afonso C.L."/>
            <person name="Miller P.J."/>
            <person name="Scott M.A."/>
            <person name="Spackman E."/>
            <person name="Goraichik I."/>
            <person name="Dimitrov K.M."/>
            <person name="Suarez D.L."/>
            <person name="Swayne D.E."/>
        </authorList>
    </citation>
    <scope>NUCLEOTIDE SEQUENCE [LARGE SCALE GENOMIC DNA]</scope>
    <source>
        <strain evidence="2 3">CECT 7639</strain>
    </source>
</reference>
<evidence type="ECO:0000259" key="1">
    <source>
        <dbReference type="PROSITE" id="PS51379"/>
    </source>
</evidence>
<evidence type="ECO:0000313" key="3">
    <source>
        <dbReference type="Proteomes" id="UP000193077"/>
    </source>
</evidence>
<dbReference type="Proteomes" id="UP000193077">
    <property type="component" value="Unassembled WGS sequence"/>
</dbReference>
<organism evidence="2 3">
    <name type="scientific">Falsiruegeria litorea R37</name>
    <dbReference type="NCBI Taxonomy" id="1200284"/>
    <lineage>
        <taxon>Bacteria</taxon>
        <taxon>Pseudomonadati</taxon>
        <taxon>Pseudomonadota</taxon>
        <taxon>Alphaproteobacteria</taxon>
        <taxon>Rhodobacterales</taxon>
        <taxon>Roseobacteraceae</taxon>
        <taxon>Falsiruegeria</taxon>
    </lineage>
</organism>
<sequence length="227" mass="24106">MEPGAPLSAQVTYAQVEAAVQDVGLIVMGAQHPRVSGAKQLNGGTLILLGTGSEFWGTFETSPEWLDKQPHPIDRWSTRIVQGLAQDLTGTAYFPFGGPPYTPFIDWALKSGRTFSSPVGALIHDTVGMLISFRGALHFEQEFDIPAPTDLSPCIDCPAPCTTACPVGALNAQSFYDVDSCHAYLNTADGKSCLTQGCATRLACPVSVGAGRSQAQTAHHMKAFHPS</sequence>
<proteinExistence type="predicted"/>
<keyword evidence="3" id="KW-1185">Reference proteome</keyword>
<dbReference type="EMBL" id="FWFO01000001">
    <property type="protein sequence ID" value="SLN18568.1"/>
    <property type="molecule type" value="Genomic_DNA"/>
</dbReference>
<evidence type="ECO:0000313" key="2">
    <source>
        <dbReference type="EMBL" id="SLN18568.1"/>
    </source>
</evidence>
<feature type="domain" description="4Fe-4S ferredoxin-type" evidence="1">
    <location>
        <begin position="145"/>
        <end position="175"/>
    </location>
</feature>
<gene>
    <name evidence="2" type="ORF">TRL7639_00379</name>
</gene>
<dbReference type="PROSITE" id="PS51379">
    <property type="entry name" value="4FE4S_FER_2"/>
    <property type="match status" value="1"/>
</dbReference>
<dbReference type="RefSeq" id="WP_085794108.1">
    <property type="nucleotide sequence ID" value="NZ_FWFO01000001.1"/>
</dbReference>
<accession>A0A1Y5RIU2</accession>
<name>A0A1Y5RIU2_9RHOB</name>
<dbReference type="InterPro" id="IPR017896">
    <property type="entry name" value="4Fe4S_Fe-S-bd"/>
</dbReference>